<evidence type="ECO:0000259" key="9">
    <source>
        <dbReference type="Pfam" id="PF04547"/>
    </source>
</evidence>
<evidence type="ECO:0000256" key="4">
    <source>
        <dbReference type="ARBA" id="ARBA00022692"/>
    </source>
</evidence>
<dbReference type="GO" id="GO:0005886">
    <property type="term" value="C:plasma membrane"/>
    <property type="evidence" value="ECO:0007669"/>
    <property type="project" value="UniProtKB-SubCell"/>
</dbReference>
<comment type="subcellular location">
    <subcellularLocation>
        <location evidence="1">Cell membrane</location>
        <topology evidence="1">Multi-pass membrane protein</topology>
    </subcellularLocation>
    <subcellularLocation>
        <location evidence="8">Membrane</location>
        <topology evidence="8">Multi-pass membrane protein</topology>
    </subcellularLocation>
</comment>
<evidence type="ECO:0000256" key="5">
    <source>
        <dbReference type="ARBA" id="ARBA00022989"/>
    </source>
</evidence>
<protein>
    <recommendedName>
        <fullName evidence="8">Anoctamin</fullName>
    </recommendedName>
</protein>
<evidence type="ECO:0000256" key="8">
    <source>
        <dbReference type="RuleBase" id="RU280814"/>
    </source>
</evidence>
<organism evidence="11">
    <name type="scientific">Oppiella nova</name>
    <dbReference type="NCBI Taxonomy" id="334625"/>
    <lineage>
        <taxon>Eukaryota</taxon>
        <taxon>Metazoa</taxon>
        <taxon>Ecdysozoa</taxon>
        <taxon>Arthropoda</taxon>
        <taxon>Chelicerata</taxon>
        <taxon>Arachnida</taxon>
        <taxon>Acari</taxon>
        <taxon>Acariformes</taxon>
        <taxon>Sarcoptiformes</taxon>
        <taxon>Oribatida</taxon>
        <taxon>Brachypylina</taxon>
        <taxon>Oppioidea</taxon>
        <taxon>Oppiidae</taxon>
        <taxon>Oppiella</taxon>
    </lineage>
</organism>
<evidence type="ECO:0000256" key="3">
    <source>
        <dbReference type="ARBA" id="ARBA00022475"/>
    </source>
</evidence>
<evidence type="ECO:0000313" key="11">
    <source>
        <dbReference type="EMBL" id="CAD7662896.1"/>
    </source>
</evidence>
<dbReference type="EMBL" id="OC944655">
    <property type="protein sequence ID" value="CAD7662896.1"/>
    <property type="molecule type" value="Genomic_DNA"/>
</dbReference>
<comment type="similarity">
    <text evidence="2 8">Belongs to the anoctamin family.</text>
</comment>
<evidence type="ECO:0000256" key="7">
    <source>
        <dbReference type="ARBA" id="ARBA00023180"/>
    </source>
</evidence>
<accession>A0A7R9QZC1</accession>
<dbReference type="InterPro" id="IPR049452">
    <property type="entry name" value="Anoctamin_TM"/>
</dbReference>
<dbReference type="PANTHER" id="PTHR12308">
    <property type="entry name" value="ANOCTAMIN"/>
    <property type="match status" value="1"/>
</dbReference>
<keyword evidence="7" id="KW-0325">Glycoprotein</keyword>
<keyword evidence="3" id="KW-1003">Cell membrane</keyword>
<feature type="transmembrane region" description="Helical" evidence="8">
    <location>
        <begin position="234"/>
        <end position="253"/>
    </location>
</feature>
<dbReference type="Proteomes" id="UP000728032">
    <property type="component" value="Unassembled WGS sequence"/>
</dbReference>
<dbReference type="AlphaFoldDB" id="A0A7R9QZC1"/>
<evidence type="ECO:0000256" key="2">
    <source>
        <dbReference type="ARBA" id="ARBA00009671"/>
    </source>
</evidence>
<gene>
    <name evidence="11" type="ORF">ONB1V03_LOCUS19456</name>
</gene>
<dbReference type="EMBL" id="CAJPVJ010029830">
    <property type="protein sequence ID" value="CAG2180033.1"/>
    <property type="molecule type" value="Genomic_DNA"/>
</dbReference>
<dbReference type="Pfam" id="PF16178">
    <property type="entry name" value="Anoct_dimer"/>
    <property type="match status" value="1"/>
</dbReference>
<evidence type="ECO:0000313" key="12">
    <source>
        <dbReference type="Proteomes" id="UP000728032"/>
    </source>
</evidence>
<evidence type="ECO:0000259" key="10">
    <source>
        <dbReference type="Pfam" id="PF16178"/>
    </source>
</evidence>
<evidence type="ECO:0000256" key="6">
    <source>
        <dbReference type="ARBA" id="ARBA00023136"/>
    </source>
</evidence>
<comment type="caution">
    <text evidence="8">Lacks conserved residue(s) required for the propagation of feature annotation.</text>
</comment>
<feature type="domain" description="Anoctamin transmembrane" evidence="9">
    <location>
        <begin position="211"/>
        <end position="303"/>
    </location>
</feature>
<keyword evidence="4 8" id="KW-0812">Transmembrane</keyword>
<sequence>MISNGVYLNDRQKRIDFVLVFRTKDVKLSEDMSKSRQIYEQNLIEEGLILEYTDSIGSGEYTYVHIFAPWDLLTRYAEVMKLRMPMKTIQSNMKVLFDEEYSTDSMVFTAPYTRDKEYLFDIPVPDKEQFFTSSQRAQIVEFILKRKSFTTNPTDILHIGIDKLISDDIYLAAYPLHEGKLDEDLDSARNQLIQDWASLSSLLKSQPLERIADYFGVKVAMYFAWVGFYTKMLVPASVIGLICFIYGVSTLTADVPTRQLCENDDTYMCPICSHNCNYTLLSQSCSYMKGSYLLDNYGTVVFA</sequence>
<dbReference type="GO" id="GO:0046983">
    <property type="term" value="F:protein dimerization activity"/>
    <property type="evidence" value="ECO:0007669"/>
    <property type="project" value="InterPro"/>
</dbReference>
<proteinExistence type="inferred from homology"/>
<dbReference type="GO" id="GO:0005254">
    <property type="term" value="F:chloride channel activity"/>
    <property type="evidence" value="ECO:0007669"/>
    <property type="project" value="TreeGrafter"/>
</dbReference>
<keyword evidence="6 8" id="KW-0472">Membrane</keyword>
<dbReference type="InterPro" id="IPR007632">
    <property type="entry name" value="Anoctamin"/>
</dbReference>
<name>A0A7R9QZC1_9ACAR</name>
<evidence type="ECO:0000256" key="1">
    <source>
        <dbReference type="ARBA" id="ARBA00004651"/>
    </source>
</evidence>
<keyword evidence="5 8" id="KW-1133">Transmembrane helix</keyword>
<dbReference type="OrthoDB" id="296386at2759"/>
<dbReference type="PANTHER" id="PTHR12308:SF83">
    <property type="entry name" value="ANOCTAMIN"/>
    <property type="match status" value="1"/>
</dbReference>
<dbReference type="InterPro" id="IPR032394">
    <property type="entry name" value="Anoct_dimer"/>
</dbReference>
<reference evidence="11" key="1">
    <citation type="submission" date="2020-11" db="EMBL/GenBank/DDBJ databases">
        <authorList>
            <person name="Tran Van P."/>
        </authorList>
    </citation>
    <scope>NUCLEOTIDE SEQUENCE</scope>
</reference>
<dbReference type="Pfam" id="PF04547">
    <property type="entry name" value="Anoctamin"/>
    <property type="match status" value="1"/>
</dbReference>
<feature type="domain" description="Anoctamin dimerisation" evidence="10">
    <location>
        <begin position="7"/>
        <end position="208"/>
    </location>
</feature>
<keyword evidence="12" id="KW-1185">Reference proteome</keyword>
<feature type="non-terminal residue" evidence="11">
    <location>
        <position position="1"/>
    </location>
</feature>